<dbReference type="AlphaFoldDB" id="A0A7K1KP26"/>
<organism evidence="1 2">
    <name type="scientific">Pseudodesulfovibrio alkaliphilus</name>
    <dbReference type="NCBI Taxonomy" id="2661613"/>
    <lineage>
        <taxon>Bacteria</taxon>
        <taxon>Pseudomonadati</taxon>
        <taxon>Thermodesulfobacteriota</taxon>
        <taxon>Desulfovibrionia</taxon>
        <taxon>Desulfovibrionales</taxon>
        <taxon>Desulfovibrionaceae</taxon>
    </lineage>
</organism>
<comment type="caution">
    <text evidence="1">The sequence shown here is derived from an EMBL/GenBank/DDBJ whole genome shotgun (WGS) entry which is preliminary data.</text>
</comment>
<dbReference type="SUPFAM" id="SSF52266">
    <property type="entry name" value="SGNH hydrolase"/>
    <property type="match status" value="1"/>
</dbReference>
<dbReference type="GO" id="GO:0016788">
    <property type="term" value="F:hydrolase activity, acting on ester bonds"/>
    <property type="evidence" value="ECO:0007669"/>
    <property type="project" value="UniProtKB-ARBA"/>
</dbReference>
<keyword evidence="2" id="KW-1185">Reference proteome</keyword>
<dbReference type="RefSeq" id="WP_155934387.1">
    <property type="nucleotide sequence ID" value="NZ_WODC01000005.1"/>
</dbReference>
<dbReference type="Gene3D" id="3.40.50.1110">
    <property type="entry name" value="SGNH hydrolase"/>
    <property type="match status" value="1"/>
</dbReference>
<dbReference type="Proteomes" id="UP000461162">
    <property type="component" value="Unassembled WGS sequence"/>
</dbReference>
<dbReference type="InterPro" id="IPR036514">
    <property type="entry name" value="SGNH_hydro_sf"/>
</dbReference>
<sequence>MRTFFKNALTVFGSVLFTLLLIEVALRFLPVNEGLWAQPINEAAPVMHFAPNRTSTWSRFADFSMVNTVHSNNYGFLNDQDYDPQASLPLIAFIGDSYVEAVMVPYAQTVHGRLAQELDGLWRVYSFGVSGAPLSQYLAMARFVRDEFGPERLYIIVIGNDFDESLLKYKDSPGHHYFEENGESLRLVRKDYSPSLPIRTARNLRLVMYLMTNVQITHTLSTLTAPAVRLQGNTDASTDYERIKDSIRATDAFLDMLPQAAGLDPGNICLIVDAVRPEVYTAETPSDGYFTRMREHLLVSARAMGFQTIDLHPVFRREYLQDGLPFEYPRDGHWSGHGHAACARAILEHGIAPPAP</sequence>
<gene>
    <name evidence="1" type="ORF">GKC30_09345</name>
</gene>
<accession>A0A7K1KP26</accession>
<evidence type="ECO:0008006" key="3">
    <source>
        <dbReference type="Google" id="ProtNLM"/>
    </source>
</evidence>
<evidence type="ECO:0000313" key="2">
    <source>
        <dbReference type="Proteomes" id="UP000461162"/>
    </source>
</evidence>
<evidence type="ECO:0000313" key="1">
    <source>
        <dbReference type="EMBL" id="MUM77838.1"/>
    </source>
</evidence>
<proteinExistence type="predicted"/>
<protein>
    <recommendedName>
        <fullName evidence="3">AlgX/AlgJ SGNH hydrolase-like domain-containing protein</fullName>
    </recommendedName>
</protein>
<reference evidence="1 2" key="1">
    <citation type="submission" date="2019-11" db="EMBL/GenBank/DDBJ databases">
        <title>Pseudodesulfovibrio alkaliphilus, sp. nov., an alkaliphilic sulfate-reducing bacteria from mud volcano of Taman peninsula, Russia.</title>
        <authorList>
            <person name="Frolova A."/>
            <person name="Merkel A.Y."/>
            <person name="Slobodkin A.I."/>
        </authorList>
    </citation>
    <scope>NUCLEOTIDE SEQUENCE [LARGE SCALE GENOMIC DNA]</scope>
    <source>
        <strain evidence="1 2">F-1</strain>
    </source>
</reference>
<name>A0A7K1KP26_9BACT</name>
<dbReference type="EMBL" id="WODC01000005">
    <property type="protein sequence ID" value="MUM77838.1"/>
    <property type="molecule type" value="Genomic_DNA"/>
</dbReference>